<feature type="binding site" evidence="6">
    <location>
        <position position="82"/>
    </location>
    <ligand>
        <name>S-adenosyl-L-methionine</name>
        <dbReference type="ChEBI" id="CHEBI:59789"/>
    </ligand>
</feature>
<dbReference type="PANTHER" id="PTHR11265:SF0">
    <property type="entry name" value="12S RRNA N4-METHYLCYTIDINE METHYLTRANSFERASE"/>
    <property type="match status" value="1"/>
</dbReference>
<dbReference type="RefSeq" id="WP_091074704.1">
    <property type="nucleotide sequence ID" value="NZ_LT629799.1"/>
</dbReference>
<feature type="binding site" evidence="6">
    <location>
        <position position="130"/>
    </location>
    <ligand>
        <name>S-adenosyl-L-methionine</name>
        <dbReference type="ChEBI" id="CHEBI:59789"/>
    </ligand>
</feature>
<dbReference type="Gene3D" id="1.10.150.170">
    <property type="entry name" value="Putative methyltransferase TM0872, insert domain"/>
    <property type="match status" value="1"/>
</dbReference>
<dbReference type="NCBIfam" id="TIGR00006">
    <property type="entry name" value="16S rRNA (cytosine(1402)-N(4))-methyltransferase RsmH"/>
    <property type="match status" value="1"/>
</dbReference>
<dbReference type="PANTHER" id="PTHR11265">
    <property type="entry name" value="S-ADENOSYL-METHYLTRANSFERASE MRAW"/>
    <property type="match status" value="1"/>
</dbReference>
<keyword evidence="6" id="KW-0963">Cytoplasm</keyword>
<evidence type="ECO:0000256" key="4">
    <source>
        <dbReference type="ARBA" id="ARBA00022679"/>
    </source>
</evidence>
<comment type="function">
    <text evidence="6">Specifically methylates the N4 position of cytidine in position 1402 (C1402) of 16S rRNA.</text>
</comment>
<dbReference type="EMBL" id="LT629799">
    <property type="protein sequence ID" value="SDU95015.1"/>
    <property type="molecule type" value="Genomic_DNA"/>
</dbReference>
<dbReference type="InterPro" id="IPR023397">
    <property type="entry name" value="SAM-dep_MeTrfase_MraW_recog"/>
</dbReference>
<organism evidence="8 9">
    <name type="scientific">Microlunatus sagamiharensis</name>
    <dbReference type="NCBI Taxonomy" id="546874"/>
    <lineage>
        <taxon>Bacteria</taxon>
        <taxon>Bacillati</taxon>
        <taxon>Actinomycetota</taxon>
        <taxon>Actinomycetes</taxon>
        <taxon>Propionibacteriales</taxon>
        <taxon>Propionibacteriaceae</taxon>
        <taxon>Microlunatus</taxon>
    </lineage>
</organism>
<evidence type="ECO:0000256" key="5">
    <source>
        <dbReference type="ARBA" id="ARBA00022691"/>
    </source>
</evidence>
<evidence type="ECO:0000256" key="1">
    <source>
        <dbReference type="ARBA" id="ARBA00010396"/>
    </source>
</evidence>
<dbReference type="OrthoDB" id="9806637at2"/>
<keyword evidence="9" id="KW-1185">Reference proteome</keyword>
<feature type="compositionally biased region" description="Pro residues" evidence="7">
    <location>
        <begin position="354"/>
        <end position="363"/>
    </location>
</feature>
<dbReference type="HAMAP" id="MF_01007">
    <property type="entry name" value="16SrRNA_methyltr_H"/>
    <property type="match status" value="1"/>
</dbReference>
<dbReference type="AlphaFoldDB" id="A0A1H2MPV8"/>
<comment type="catalytic activity">
    <reaction evidence="6">
        <text>cytidine(1402) in 16S rRNA + S-adenosyl-L-methionine = N(4)-methylcytidine(1402) in 16S rRNA + S-adenosyl-L-homocysteine + H(+)</text>
        <dbReference type="Rhea" id="RHEA:42928"/>
        <dbReference type="Rhea" id="RHEA-COMP:10286"/>
        <dbReference type="Rhea" id="RHEA-COMP:10287"/>
        <dbReference type="ChEBI" id="CHEBI:15378"/>
        <dbReference type="ChEBI" id="CHEBI:57856"/>
        <dbReference type="ChEBI" id="CHEBI:59789"/>
        <dbReference type="ChEBI" id="CHEBI:74506"/>
        <dbReference type="ChEBI" id="CHEBI:82748"/>
        <dbReference type="EC" id="2.1.1.199"/>
    </reaction>
</comment>
<keyword evidence="4 6" id="KW-0808">Transferase</keyword>
<evidence type="ECO:0000256" key="6">
    <source>
        <dbReference type="HAMAP-Rule" id="MF_01007"/>
    </source>
</evidence>
<dbReference type="InterPro" id="IPR002903">
    <property type="entry name" value="RsmH"/>
</dbReference>
<feature type="region of interest" description="Disordered" evidence="7">
    <location>
        <begin position="1"/>
        <end position="26"/>
    </location>
</feature>
<dbReference type="SUPFAM" id="SSF53335">
    <property type="entry name" value="S-adenosyl-L-methionine-dependent methyltransferases"/>
    <property type="match status" value="1"/>
</dbReference>
<evidence type="ECO:0000256" key="2">
    <source>
        <dbReference type="ARBA" id="ARBA00022552"/>
    </source>
</evidence>
<feature type="region of interest" description="Disordered" evidence="7">
    <location>
        <begin position="332"/>
        <end position="363"/>
    </location>
</feature>
<feature type="compositionally biased region" description="Low complexity" evidence="7">
    <location>
        <begin position="11"/>
        <end position="26"/>
    </location>
</feature>
<protein>
    <recommendedName>
        <fullName evidence="6">Ribosomal RNA small subunit methyltransferase H</fullName>
        <ecNumber evidence="6">2.1.1.199</ecNumber>
    </recommendedName>
    <alternativeName>
        <fullName evidence="6">16S rRNA m(4)C1402 methyltransferase</fullName>
    </alternativeName>
    <alternativeName>
        <fullName evidence="6">rRNA (cytosine-N(4)-)-methyltransferase RsmH</fullName>
    </alternativeName>
</protein>
<evidence type="ECO:0000313" key="8">
    <source>
        <dbReference type="EMBL" id="SDU95015.1"/>
    </source>
</evidence>
<sequence>MTEHAHGGAASGSTPPDATPPASSAPRHVPVMLDEILALLTPALTATSTNPHPVLVDGTLGLGGHSSALLEACPDAHLVGLDRDPQALALAGERLAPFGDRVTLVEAVYDELPDVLERLGRPRVQAVLLDLGLSSLQIDSADRGFAYATDAPLDMRMGRSGPTAAEVLNTYDAGALARVLRRYGEERFADRIARRLVEAREAEPFERSGRLVELLRSAIPMAAQKSGGHPAKRTFQALRIEVNGELEALEGVLPAAVSSLAVGGRIAVLAYHSLEDRPVKQVLAAGSADRAPRGLPVVPDELKAELRLLTKGAQRPTEAEVAVNPRAASARLRAAERVFDPRDPVARTGGPGTRPAPSPEHRR</sequence>
<dbReference type="EC" id="2.1.1.199" evidence="6"/>
<comment type="subcellular location">
    <subcellularLocation>
        <location evidence="6">Cytoplasm</location>
    </subcellularLocation>
</comment>
<proteinExistence type="inferred from homology"/>
<evidence type="ECO:0000313" key="9">
    <source>
        <dbReference type="Proteomes" id="UP000198825"/>
    </source>
</evidence>
<dbReference type="SUPFAM" id="SSF81799">
    <property type="entry name" value="Putative methyltransferase TM0872, insert domain"/>
    <property type="match status" value="1"/>
</dbReference>
<name>A0A1H2MPV8_9ACTN</name>
<accession>A0A1H2MPV8</accession>
<dbReference type="Pfam" id="PF01795">
    <property type="entry name" value="Methyltransf_5"/>
    <property type="match status" value="1"/>
</dbReference>
<keyword evidence="2 6" id="KW-0698">rRNA processing</keyword>
<dbReference type="Proteomes" id="UP000198825">
    <property type="component" value="Chromosome I"/>
</dbReference>
<dbReference type="InterPro" id="IPR029063">
    <property type="entry name" value="SAM-dependent_MTases_sf"/>
</dbReference>
<keyword evidence="3 6" id="KW-0489">Methyltransferase</keyword>
<evidence type="ECO:0000256" key="3">
    <source>
        <dbReference type="ARBA" id="ARBA00022603"/>
    </source>
</evidence>
<dbReference type="STRING" id="546874.SAMN04488544_2452"/>
<dbReference type="GO" id="GO:0070475">
    <property type="term" value="P:rRNA base methylation"/>
    <property type="evidence" value="ECO:0007669"/>
    <property type="project" value="UniProtKB-UniRule"/>
</dbReference>
<feature type="compositionally biased region" description="Basic and acidic residues" evidence="7">
    <location>
        <begin position="333"/>
        <end position="345"/>
    </location>
</feature>
<comment type="similarity">
    <text evidence="1 6">Belongs to the methyltransferase superfamily. RsmH family.</text>
</comment>
<dbReference type="PIRSF" id="PIRSF004486">
    <property type="entry name" value="MraW"/>
    <property type="match status" value="1"/>
</dbReference>
<feature type="binding site" evidence="6">
    <location>
        <position position="109"/>
    </location>
    <ligand>
        <name>S-adenosyl-L-methionine</name>
        <dbReference type="ChEBI" id="CHEBI:59789"/>
    </ligand>
</feature>
<evidence type="ECO:0000256" key="7">
    <source>
        <dbReference type="SAM" id="MobiDB-lite"/>
    </source>
</evidence>
<feature type="binding site" evidence="6">
    <location>
        <begin position="63"/>
        <end position="65"/>
    </location>
    <ligand>
        <name>S-adenosyl-L-methionine</name>
        <dbReference type="ChEBI" id="CHEBI:59789"/>
    </ligand>
</feature>
<dbReference type="Gene3D" id="3.40.50.150">
    <property type="entry name" value="Vaccinia Virus protein VP39"/>
    <property type="match status" value="1"/>
</dbReference>
<keyword evidence="5 6" id="KW-0949">S-adenosyl-L-methionine</keyword>
<dbReference type="GO" id="GO:0071424">
    <property type="term" value="F:rRNA (cytosine-N4-)-methyltransferase activity"/>
    <property type="evidence" value="ECO:0007669"/>
    <property type="project" value="UniProtKB-UniRule"/>
</dbReference>
<gene>
    <name evidence="6" type="primary">rsmH</name>
    <name evidence="8" type="ORF">SAMN04488544_2452</name>
</gene>
<dbReference type="GO" id="GO:0005737">
    <property type="term" value="C:cytoplasm"/>
    <property type="evidence" value="ECO:0007669"/>
    <property type="project" value="UniProtKB-SubCell"/>
</dbReference>
<reference evidence="9" key="1">
    <citation type="submission" date="2016-10" db="EMBL/GenBank/DDBJ databases">
        <authorList>
            <person name="Varghese N."/>
            <person name="Submissions S."/>
        </authorList>
    </citation>
    <scope>NUCLEOTIDE SEQUENCE [LARGE SCALE GENOMIC DNA]</scope>
    <source>
        <strain evidence="9">DSM 21743</strain>
    </source>
</reference>
<feature type="binding site" evidence="6">
    <location>
        <position position="137"/>
    </location>
    <ligand>
        <name>S-adenosyl-L-methionine</name>
        <dbReference type="ChEBI" id="CHEBI:59789"/>
    </ligand>
</feature>